<keyword evidence="3" id="KW-1185">Reference proteome</keyword>
<organism evidence="2 3">
    <name type="scientific">Senna tora</name>
    <dbReference type="NCBI Taxonomy" id="362788"/>
    <lineage>
        <taxon>Eukaryota</taxon>
        <taxon>Viridiplantae</taxon>
        <taxon>Streptophyta</taxon>
        <taxon>Embryophyta</taxon>
        <taxon>Tracheophyta</taxon>
        <taxon>Spermatophyta</taxon>
        <taxon>Magnoliopsida</taxon>
        <taxon>eudicotyledons</taxon>
        <taxon>Gunneridae</taxon>
        <taxon>Pentapetalae</taxon>
        <taxon>rosids</taxon>
        <taxon>fabids</taxon>
        <taxon>Fabales</taxon>
        <taxon>Fabaceae</taxon>
        <taxon>Caesalpinioideae</taxon>
        <taxon>Cassia clade</taxon>
        <taxon>Senna</taxon>
    </lineage>
</organism>
<evidence type="ECO:0000313" key="2">
    <source>
        <dbReference type="EMBL" id="KAF7809227.1"/>
    </source>
</evidence>
<proteinExistence type="predicted"/>
<gene>
    <name evidence="2" type="ORF">G2W53_035970</name>
</gene>
<protein>
    <submittedName>
        <fullName evidence="2">Putative ribonuclease H-like domain-containing protein</fullName>
    </submittedName>
</protein>
<dbReference type="CDD" id="cd06222">
    <property type="entry name" value="RNase_H_like"/>
    <property type="match status" value="1"/>
</dbReference>
<dbReference type="InterPro" id="IPR012337">
    <property type="entry name" value="RNaseH-like_sf"/>
</dbReference>
<dbReference type="EMBL" id="JAAIUW010000011">
    <property type="protein sequence ID" value="KAF7809227.1"/>
    <property type="molecule type" value="Genomic_DNA"/>
</dbReference>
<dbReference type="InterPro" id="IPR044730">
    <property type="entry name" value="RNase_H-like_dom_plant"/>
</dbReference>
<dbReference type="OrthoDB" id="1841727at2759"/>
<dbReference type="InterPro" id="IPR053151">
    <property type="entry name" value="RNase_H-like"/>
</dbReference>
<name>A0A834W4L3_9FABA</name>
<dbReference type="PANTHER" id="PTHR47723">
    <property type="entry name" value="OS05G0353850 PROTEIN"/>
    <property type="match status" value="1"/>
</dbReference>
<feature type="domain" description="RNase H type-1" evidence="1">
    <location>
        <begin position="30"/>
        <end position="152"/>
    </location>
</feature>
<dbReference type="AlphaFoldDB" id="A0A834W4L3"/>
<comment type="caution">
    <text evidence="2">The sequence shown here is derived from an EMBL/GenBank/DDBJ whole genome shotgun (WGS) entry which is preliminary data.</text>
</comment>
<dbReference type="InterPro" id="IPR036397">
    <property type="entry name" value="RNaseH_sf"/>
</dbReference>
<dbReference type="PANTHER" id="PTHR47723:SF19">
    <property type="entry name" value="POLYNUCLEOTIDYL TRANSFERASE, RIBONUCLEASE H-LIKE SUPERFAMILY PROTEIN"/>
    <property type="match status" value="1"/>
</dbReference>
<dbReference type="Gene3D" id="3.30.420.10">
    <property type="entry name" value="Ribonuclease H-like superfamily/Ribonuclease H"/>
    <property type="match status" value="1"/>
</dbReference>
<dbReference type="InterPro" id="IPR002156">
    <property type="entry name" value="RNaseH_domain"/>
</dbReference>
<dbReference type="GO" id="GO:0003676">
    <property type="term" value="F:nucleic acid binding"/>
    <property type="evidence" value="ECO:0007669"/>
    <property type="project" value="InterPro"/>
</dbReference>
<dbReference type="GO" id="GO:0004523">
    <property type="term" value="F:RNA-DNA hybrid ribonuclease activity"/>
    <property type="evidence" value="ECO:0007669"/>
    <property type="project" value="InterPro"/>
</dbReference>
<evidence type="ECO:0000259" key="1">
    <source>
        <dbReference type="Pfam" id="PF13456"/>
    </source>
</evidence>
<dbReference type="Proteomes" id="UP000634136">
    <property type="component" value="Unassembled WGS sequence"/>
</dbReference>
<accession>A0A834W4L3</accession>
<dbReference type="SUPFAM" id="SSF53098">
    <property type="entry name" value="Ribonuclease H-like"/>
    <property type="match status" value="1"/>
</dbReference>
<sequence length="188" mass="21186">MEEIGTGRERRGKREYAAFDYKLNLLMYINVDASSNRDGDGSASCGGLARDEYGRFICGFNRHLGSCNTLHAELWGILKGLEMARYLELRKVQLESDSLLAIKLIKDPPGQAHPSAALILKIISLLNKEWEVKLRHIYREGNMAADLLARNCTNCSRETCLYRSPPNFLIQILEKDRSGTTVVRLSVP</sequence>
<evidence type="ECO:0000313" key="3">
    <source>
        <dbReference type="Proteomes" id="UP000634136"/>
    </source>
</evidence>
<reference evidence="2" key="1">
    <citation type="submission" date="2020-09" db="EMBL/GenBank/DDBJ databases">
        <title>Genome-Enabled Discovery of Anthraquinone Biosynthesis in Senna tora.</title>
        <authorList>
            <person name="Kang S.-H."/>
            <person name="Pandey R.P."/>
            <person name="Lee C.-M."/>
            <person name="Sim J.-S."/>
            <person name="Jeong J.-T."/>
            <person name="Choi B.-S."/>
            <person name="Jung M."/>
            <person name="Ginzburg D."/>
            <person name="Zhao K."/>
            <person name="Won S.Y."/>
            <person name="Oh T.-J."/>
            <person name="Yu Y."/>
            <person name="Kim N.-H."/>
            <person name="Lee O.R."/>
            <person name="Lee T.-H."/>
            <person name="Bashyal P."/>
            <person name="Kim T.-S."/>
            <person name="Lee W.-H."/>
            <person name="Kawkins C."/>
            <person name="Kim C.-K."/>
            <person name="Kim J.S."/>
            <person name="Ahn B.O."/>
            <person name="Rhee S.Y."/>
            <person name="Sohng J.K."/>
        </authorList>
    </citation>
    <scope>NUCLEOTIDE SEQUENCE</scope>
    <source>
        <tissue evidence="2">Leaf</tissue>
    </source>
</reference>
<dbReference type="Pfam" id="PF13456">
    <property type="entry name" value="RVT_3"/>
    <property type="match status" value="1"/>
</dbReference>